<protein>
    <submittedName>
        <fullName evidence="2">Uncharacterized protein</fullName>
    </submittedName>
</protein>
<proteinExistence type="predicted"/>
<dbReference type="AlphaFoldDB" id="A0A367KJ25"/>
<sequence length="226" mass="25973">MNSGTKKIKSRSNGETFLKDAEAFVYANSNERGIKMIYVHIVDQIVNKPILFNGTSQNQFSETSFLVKFWGPVIELFFNPNEYFIQWGDTISRHLSVSNLYFKLDFRIIVKDFDNNEFDITTGELARHSSTTQSKMYRDFLKSALTTKSMIKNIEEMVIECSKTPSIAMSNIKKGRKKNTMVKTTDIDDYISTAIACPDSENEDSDDEDQDEDPDDESQDDQEDEE</sequence>
<comment type="caution">
    <text evidence="2">The sequence shown here is derived from an EMBL/GenBank/DDBJ whole genome shotgun (WGS) entry which is preliminary data.</text>
</comment>
<evidence type="ECO:0000256" key="1">
    <source>
        <dbReference type="SAM" id="MobiDB-lite"/>
    </source>
</evidence>
<reference evidence="2 3" key="1">
    <citation type="journal article" date="2018" name="G3 (Bethesda)">
        <title>Phylogenetic and Phylogenomic Definition of Rhizopus Species.</title>
        <authorList>
            <person name="Gryganskyi A.P."/>
            <person name="Golan J."/>
            <person name="Dolatabadi S."/>
            <person name="Mondo S."/>
            <person name="Robb S."/>
            <person name="Idnurm A."/>
            <person name="Muszewska A."/>
            <person name="Steczkiewicz K."/>
            <person name="Masonjones S."/>
            <person name="Liao H.L."/>
            <person name="Gajdeczka M.T."/>
            <person name="Anike F."/>
            <person name="Vuek A."/>
            <person name="Anishchenko I.M."/>
            <person name="Voigt K."/>
            <person name="de Hoog G.S."/>
            <person name="Smith M.E."/>
            <person name="Heitman J."/>
            <person name="Vilgalys R."/>
            <person name="Stajich J.E."/>
        </authorList>
    </citation>
    <scope>NUCLEOTIDE SEQUENCE [LARGE SCALE GENOMIC DNA]</scope>
    <source>
        <strain evidence="2 3">LSU 92-RS-03</strain>
    </source>
</reference>
<name>A0A367KJ25_RHIST</name>
<dbReference type="EMBL" id="PJQM01001637">
    <property type="protein sequence ID" value="RCI01852.1"/>
    <property type="molecule type" value="Genomic_DNA"/>
</dbReference>
<evidence type="ECO:0000313" key="3">
    <source>
        <dbReference type="Proteomes" id="UP000253551"/>
    </source>
</evidence>
<evidence type="ECO:0000313" key="2">
    <source>
        <dbReference type="EMBL" id="RCI01852.1"/>
    </source>
</evidence>
<feature type="compositionally biased region" description="Acidic residues" evidence="1">
    <location>
        <begin position="200"/>
        <end position="226"/>
    </location>
</feature>
<dbReference type="Proteomes" id="UP000253551">
    <property type="component" value="Unassembled WGS sequence"/>
</dbReference>
<organism evidence="2 3">
    <name type="scientific">Rhizopus stolonifer</name>
    <name type="common">Rhizopus nigricans</name>
    <dbReference type="NCBI Taxonomy" id="4846"/>
    <lineage>
        <taxon>Eukaryota</taxon>
        <taxon>Fungi</taxon>
        <taxon>Fungi incertae sedis</taxon>
        <taxon>Mucoromycota</taxon>
        <taxon>Mucoromycotina</taxon>
        <taxon>Mucoromycetes</taxon>
        <taxon>Mucorales</taxon>
        <taxon>Mucorineae</taxon>
        <taxon>Rhizopodaceae</taxon>
        <taxon>Rhizopus</taxon>
    </lineage>
</organism>
<keyword evidence="3" id="KW-1185">Reference proteome</keyword>
<dbReference type="OrthoDB" id="2277874at2759"/>
<feature type="region of interest" description="Disordered" evidence="1">
    <location>
        <begin position="195"/>
        <end position="226"/>
    </location>
</feature>
<accession>A0A367KJ25</accession>
<gene>
    <name evidence="2" type="ORF">CU098_004798</name>
</gene>